<dbReference type="Proteomes" id="UP001428341">
    <property type="component" value="Unassembled WGS sequence"/>
</dbReference>
<dbReference type="SUPFAM" id="SSF51197">
    <property type="entry name" value="Clavaminate synthase-like"/>
    <property type="match status" value="1"/>
</dbReference>
<keyword evidence="2" id="KW-1185">Reference proteome</keyword>
<comment type="caution">
    <text evidence="1">The sequence shown here is derived from an EMBL/GenBank/DDBJ whole genome shotgun (WGS) entry which is preliminary data.</text>
</comment>
<proteinExistence type="predicted"/>
<protein>
    <submittedName>
        <fullName evidence="1">Uncharacterized protein</fullName>
    </submittedName>
</protein>
<name>A0AAP0MN40_9ROSI</name>
<organism evidence="1 2">
    <name type="scientific">Citrus x changshan-huyou</name>
    <dbReference type="NCBI Taxonomy" id="2935761"/>
    <lineage>
        <taxon>Eukaryota</taxon>
        <taxon>Viridiplantae</taxon>
        <taxon>Streptophyta</taxon>
        <taxon>Embryophyta</taxon>
        <taxon>Tracheophyta</taxon>
        <taxon>Spermatophyta</taxon>
        <taxon>Magnoliopsida</taxon>
        <taxon>eudicotyledons</taxon>
        <taxon>Gunneridae</taxon>
        <taxon>Pentapetalae</taxon>
        <taxon>rosids</taxon>
        <taxon>malvids</taxon>
        <taxon>Sapindales</taxon>
        <taxon>Rutaceae</taxon>
        <taxon>Aurantioideae</taxon>
        <taxon>Citrus</taxon>
    </lineage>
</organism>
<sequence>MADTCSSLRCSSGDTINKLIREWLYIAKTRVKSPSNEFADIYAKAMTLFFCPKKIAPNTLFHFNQTPSLLECNQNLSGQELPERYICNGNEAATLDASLSLLEIPVIDVWLLTSPSSRTQELEKLRLAINHGMREVGKQFFALSPEKMQKYSREVALEGMRLTDLIISEEETLL</sequence>
<accession>A0AAP0MN40</accession>
<dbReference type="EMBL" id="JBCGBO010000004">
    <property type="protein sequence ID" value="KAK9210246.1"/>
    <property type="molecule type" value="Genomic_DNA"/>
</dbReference>
<dbReference type="AlphaFoldDB" id="A0AAP0MN40"/>
<evidence type="ECO:0000313" key="2">
    <source>
        <dbReference type="Proteomes" id="UP001428341"/>
    </source>
</evidence>
<gene>
    <name evidence="1" type="ORF">WN944_002616</name>
</gene>
<evidence type="ECO:0000313" key="1">
    <source>
        <dbReference type="EMBL" id="KAK9210246.1"/>
    </source>
</evidence>
<reference evidence="1 2" key="1">
    <citation type="submission" date="2024-05" db="EMBL/GenBank/DDBJ databases">
        <title>Haplotype-resolved chromosome-level genome assembly of Huyou (Citrus changshanensis).</title>
        <authorList>
            <person name="Miao C."/>
            <person name="Chen W."/>
            <person name="Wu Y."/>
            <person name="Wang L."/>
            <person name="Zhao S."/>
            <person name="Grierson D."/>
            <person name="Xu C."/>
            <person name="Chen K."/>
        </authorList>
    </citation>
    <scope>NUCLEOTIDE SEQUENCE [LARGE SCALE GENOMIC DNA]</scope>
    <source>
        <strain evidence="1">01-14</strain>
        <tissue evidence="1">Leaf</tissue>
    </source>
</reference>